<accession>A0A834FIB5</accession>
<proteinExistence type="predicted"/>
<name>A0A834FIB5_ORYME</name>
<evidence type="ECO:0000313" key="3">
    <source>
        <dbReference type="Proteomes" id="UP000646548"/>
    </source>
</evidence>
<sequence>MTQLLIDLPPPPTLPILLQNKSHFTHKTTTLNPPSSCFHTHALFCPPSIKHNDSFFPSIQLIYSALPLLHSLSDIWHLSPNKYVRAKSYFYHAARLLLLSDRQSWGLKRMGVLYLSEAQQLKTNCKINLDGDICSERPSQNQRWSIYRRAERRAERRSRAGDGGGQNPKDTAPHNCLLLYIQASRLRIVGINN</sequence>
<dbReference type="EMBL" id="WKFB01000128">
    <property type="protein sequence ID" value="KAF6734627.1"/>
    <property type="molecule type" value="Genomic_DNA"/>
</dbReference>
<comment type="caution">
    <text evidence="2">The sequence shown here is derived from an EMBL/GenBank/DDBJ whole genome shotgun (WGS) entry which is preliminary data.</text>
</comment>
<organism evidence="2 3">
    <name type="scientific">Oryzias melastigma</name>
    <name type="common">Marine medaka</name>
    <dbReference type="NCBI Taxonomy" id="30732"/>
    <lineage>
        <taxon>Eukaryota</taxon>
        <taxon>Metazoa</taxon>
        <taxon>Chordata</taxon>
        <taxon>Craniata</taxon>
        <taxon>Vertebrata</taxon>
        <taxon>Euteleostomi</taxon>
        <taxon>Actinopterygii</taxon>
        <taxon>Neopterygii</taxon>
        <taxon>Teleostei</taxon>
        <taxon>Neoteleostei</taxon>
        <taxon>Acanthomorphata</taxon>
        <taxon>Ovalentaria</taxon>
        <taxon>Atherinomorphae</taxon>
        <taxon>Beloniformes</taxon>
        <taxon>Adrianichthyidae</taxon>
        <taxon>Oryziinae</taxon>
        <taxon>Oryzias</taxon>
    </lineage>
</organism>
<feature type="region of interest" description="Disordered" evidence="1">
    <location>
        <begin position="145"/>
        <end position="171"/>
    </location>
</feature>
<reference evidence="2" key="1">
    <citation type="journal article" name="BMC Genomics">
        <title>Long-read sequencing and de novo genome assembly of marine medaka (Oryzias melastigma).</title>
        <authorList>
            <person name="Liang P."/>
            <person name="Saqib H.S.A."/>
            <person name="Ni X."/>
            <person name="Shen Y."/>
        </authorList>
    </citation>
    <scope>NUCLEOTIDE SEQUENCE</scope>
    <source>
        <strain evidence="2">Bigg-433</strain>
    </source>
</reference>
<gene>
    <name evidence="2" type="ORF">FQA47_013154</name>
</gene>
<dbReference type="AlphaFoldDB" id="A0A834FIB5"/>
<dbReference type="Proteomes" id="UP000646548">
    <property type="component" value="Unassembled WGS sequence"/>
</dbReference>
<feature type="compositionally biased region" description="Basic and acidic residues" evidence="1">
    <location>
        <begin position="148"/>
        <end position="160"/>
    </location>
</feature>
<evidence type="ECO:0000313" key="2">
    <source>
        <dbReference type="EMBL" id="KAF6734627.1"/>
    </source>
</evidence>
<evidence type="ECO:0000256" key="1">
    <source>
        <dbReference type="SAM" id="MobiDB-lite"/>
    </source>
</evidence>
<protein>
    <submittedName>
        <fullName evidence="2">Uncharacterized protein</fullName>
    </submittedName>
</protein>